<dbReference type="PANTHER" id="PTHR21310:SF15">
    <property type="entry name" value="AMINOGLYCOSIDE PHOSPHOTRANSFERASE DOMAIN-CONTAINING PROTEIN"/>
    <property type="match status" value="1"/>
</dbReference>
<dbReference type="AlphaFoldDB" id="A0A8E2DXT0"/>
<gene>
    <name evidence="3" type="ORF">K432DRAFT_430484</name>
</gene>
<evidence type="ECO:0000313" key="3">
    <source>
        <dbReference type="EMBL" id="OCK73647.1"/>
    </source>
</evidence>
<accession>A0A8E2DXT0</accession>
<dbReference type="PANTHER" id="PTHR21310">
    <property type="entry name" value="AMINOGLYCOSIDE PHOSPHOTRANSFERASE-RELATED-RELATED"/>
    <property type="match status" value="1"/>
</dbReference>
<dbReference type="InterPro" id="IPR051678">
    <property type="entry name" value="AGP_Transferase"/>
</dbReference>
<dbReference type="EMBL" id="KV745696">
    <property type="protein sequence ID" value="OCK73647.1"/>
    <property type="molecule type" value="Genomic_DNA"/>
</dbReference>
<evidence type="ECO:0000256" key="1">
    <source>
        <dbReference type="SAM" id="Phobius"/>
    </source>
</evidence>
<keyword evidence="1" id="KW-0812">Transmembrane</keyword>
<keyword evidence="4" id="KW-1185">Reference proteome</keyword>
<dbReference type="Proteomes" id="UP000250266">
    <property type="component" value="Unassembled WGS sequence"/>
</dbReference>
<dbReference type="InterPro" id="IPR011009">
    <property type="entry name" value="Kinase-like_dom_sf"/>
</dbReference>
<dbReference type="Gene3D" id="3.90.1200.10">
    <property type="match status" value="1"/>
</dbReference>
<reference evidence="3 4" key="1">
    <citation type="journal article" date="2016" name="Nat. Commun.">
        <title>Ectomycorrhizal ecology is imprinted in the genome of the dominant symbiotic fungus Cenococcum geophilum.</title>
        <authorList>
            <consortium name="DOE Joint Genome Institute"/>
            <person name="Peter M."/>
            <person name="Kohler A."/>
            <person name="Ohm R.A."/>
            <person name="Kuo A."/>
            <person name="Krutzmann J."/>
            <person name="Morin E."/>
            <person name="Arend M."/>
            <person name="Barry K.W."/>
            <person name="Binder M."/>
            <person name="Choi C."/>
            <person name="Clum A."/>
            <person name="Copeland A."/>
            <person name="Grisel N."/>
            <person name="Haridas S."/>
            <person name="Kipfer T."/>
            <person name="LaButti K."/>
            <person name="Lindquist E."/>
            <person name="Lipzen A."/>
            <person name="Maire R."/>
            <person name="Meier B."/>
            <person name="Mihaltcheva S."/>
            <person name="Molinier V."/>
            <person name="Murat C."/>
            <person name="Poggeler S."/>
            <person name="Quandt C.A."/>
            <person name="Sperisen C."/>
            <person name="Tritt A."/>
            <person name="Tisserant E."/>
            <person name="Crous P.W."/>
            <person name="Henrissat B."/>
            <person name="Nehls U."/>
            <person name="Egli S."/>
            <person name="Spatafora J.W."/>
            <person name="Grigoriev I.V."/>
            <person name="Martin F.M."/>
        </authorList>
    </citation>
    <scope>NUCLEOTIDE SEQUENCE [LARGE SCALE GENOMIC DNA]</scope>
    <source>
        <strain evidence="3 4">CBS 459.81</strain>
    </source>
</reference>
<dbReference type="InterPro" id="IPR002575">
    <property type="entry name" value="Aminoglycoside_PTrfase"/>
</dbReference>
<name>A0A8E2DXT0_9PEZI</name>
<proteinExistence type="predicted"/>
<dbReference type="SUPFAM" id="SSF56112">
    <property type="entry name" value="Protein kinase-like (PK-like)"/>
    <property type="match status" value="1"/>
</dbReference>
<protein>
    <recommendedName>
        <fullName evidence="2">Aminoglycoside phosphotransferase domain-containing protein</fullName>
    </recommendedName>
</protein>
<keyword evidence="1" id="KW-1133">Transmembrane helix</keyword>
<evidence type="ECO:0000313" key="4">
    <source>
        <dbReference type="Proteomes" id="UP000250266"/>
    </source>
</evidence>
<dbReference type="Pfam" id="PF01636">
    <property type="entry name" value="APH"/>
    <property type="match status" value="1"/>
</dbReference>
<evidence type="ECO:0000259" key="2">
    <source>
        <dbReference type="Pfam" id="PF01636"/>
    </source>
</evidence>
<organism evidence="3 4">
    <name type="scientific">Lepidopterella palustris CBS 459.81</name>
    <dbReference type="NCBI Taxonomy" id="1314670"/>
    <lineage>
        <taxon>Eukaryota</taxon>
        <taxon>Fungi</taxon>
        <taxon>Dikarya</taxon>
        <taxon>Ascomycota</taxon>
        <taxon>Pezizomycotina</taxon>
        <taxon>Dothideomycetes</taxon>
        <taxon>Pleosporomycetidae</taxon>
        <taxon>Mytilinidiales</taxon>
        <taxon>Argynnaceae</taxon>
        <taxon>Lepidopterella</taxon>
    </lineage>
</organism>
<feature type="domain" description="Aminoglycoside phosphotransferase" evidence="2">
    <location>
        <begin position="168"/>
        <end position="344"/>
    </location>
</feature>
<dbReference type="OrthoDB" id="4177236at2759"/>
<sequence length="380" mass="42878">MAMEASIATDETTAALQYSTSLLQGPIQIRSGIALRVMQWLITSLSALLAIGVGSIFQLTGGPVESAGSKALAGMPGIPPMDHNVKILLARRFQELETPSETKNNMPSVTLPYYRQRQSLPADLPTIRDIEDASEVLPCIRDSRFGRVVVVRQLFVVKYGLHRPASTYREGRTFYLVTKFLPGKDLQHIWTELEEEDKLSIAGGLHAICNQMRALPTPGYFGNVSRGPYLHRFFRTVDPDPLINGPFESSAEVGSALARHSQQNWDTNNTRSFTSEWFARHLQTAFGSYKSVFTHADLHPQNILVREDVTGAGEEQQRRYVVSAVVDWESAGWYPDYWEYAGSFVDFDWIDDWPEKYELVVETRPLEAALLKFVRQDLDF</sequence>
<feature type="transmembrane region" description="Helical" evidence="1">
    <location>
        <begin position="37"/>
        <end position="57"/>
    </location>
</feature>
<keyword evidence="1" id="KW-0472">Membrane</keyword>